<sequence>MMPLCSTPVARLLATVLLSGAALTAGAAPTPDAEQFLQILHRQATSDSYDQFAVTGLYADEHGRQFASAILSRLGEQKAYRDDLQAWLAANPAVTQEELVSNWLRRYQQIRLASFDFLDKQDVAILFRLPRLNPLYGTARSACETRSQKETYEVVHRTRHALLDEHKDRLADAIAAAYLRELARIRHPAPGDRPPGQVETMRVMAAFKNLVKALPADDAAILSNEFAHDKRMPRTPQQECNNVWAASHAILDATVADASLLRKSVTHSAYSSAFAQQAPLRVPALTRQDFTPGKASIYLPLLLQKRKVSGVVNVNVSVDEAGKVSAVTTNWNSLAPSFVESANGETFASMELMLPVFDNYYRDGKFAPKLVDGKATAFSFSHEIEWK</sequence>
<evidence type="ECO:0000256" key="1">
    <source>
        <dbReference type="SAM" id="SignalP"/>
    </source>
</evidence>
<dbReference type="EMBL" id="RXLQ01000001">
    <property type="protein sequence ID" value="RSZ60703.1"/>
    <property type="molecule type" value="Genomic_DNA"/>
</dbReference>
<evidence type="ECO:0000313" key="2">
    <source>
        <dbReference type="EMBL" id="RSZ60703.1"/>
    </source>
</evidence>
<reference evidence="2 3" key="1">
    <citation type="submission" date="2018-12" db="EMBL/GenBank/DDBJ databases">
        <authorList>
            <person name="Yang E."/>
        </authorList>
    </citation>
    <scope>NUCLEOTIDE SEQUENCE [LARGE SCALE GENOMIC DNA]</scope>
    <source>
        <strain evidence="2 3">SOD</strain>
    </source>
</reference>
<name>A0A430HT20_9BURK</name>
<dbReference type="OrthoDB" id="9820081at2"/>
<keyword evidence="1" id="KW-0732">Signal</keyword>
<dbReference type="AlphaFoldDB" id="A0A430HT20"/>
<keyword evidence="3" id="KW-1185">Reference proteome</keyword>
<evidence type="ECO:0008006" key="4">
    <source>
        <dbReference type="Google" id="ProtNLM"/>
    </source>
</evidence>
<comment type="caution">
    <text evidence="2">The sequence shown here is derived from an EMBL/GenBank/DDBJ whole genome shotgun (WGS) entry which is preliminary data.</text>
</comment>
<protein>
    <recommendedName>
        <fullName evidence="4">Energy transducer TonB</fullName>
    </recommendedName>
</protein>
<accession>A0A430HT20</accession>
<gene>
    <name evidence="2" type="ORF">EJB06_00770</name>
</gene>
<evidence type="ECO:0000313" key="3">
    <source>
        <dbReference type="Proteomes" id="UP000278085"/>
    </source>
</evidence>
<proteinExistence type="predicted"/>
<dbReference type="RefSeq" id="WP_126072087.1">
    <property type="nucleotide sequence ID" value="NZ_CP051166.1"/>
</dbReference>
<organism evidence="2 3">
    <name type="scientific">Massilia atriviolacea</name>
    <dbReference type="NCBI Taxonomy" id="2495579"/>
    <lineage>
        <taxon>Bacteria</taxon>
        <taxon>Pseudomonadati</taxon>
        <taxon>Pseudomonadota</taxon>
        <taxon>Betaproteobacteria</taxon>
        <taxon>Burkholderiales</taxon>
        <taxon>Oxalobacteraceae</taxon>
        <taxon>Telluria group</taxon>
        <taxon>Massilia</taxon>
    </lineage>
</organism>
<feature type="chain" id="PRO_5019548978" description="Energy transducer TonB" evidence="1">
    <location>
        <begin position="28"/>
        <end position="387"/>
    </location>
</feature>
<feature type="signal peptide" evidence="1">
    <location>
        <begin position="1"/>
        <end position="27"/>
    </location>
</feature>
<dbReference type="Proteomes" id="UP000278085">
    <property type="component" value="Unassembled WGS sequence"/>
</dbReference>